<evidence type="ECO:0008006" key="6">
    <source>
        <dbReference type="Google" id="ProtNLM"/>
    </source>
</evidence>
<name>A0A265NFM2_9BACI</name>
<feature type="domain" description="Competence protein CoiA-like N-terminal" evidence="2">
    <location>
        <begin position="17"/>
        <end position="63"/>
    </location>
</feature>
<accession>A0A265NFM2</accession>
<evidence type="ECO:0000313" key="5">
    <source>
        <dbReference type="Proteomes" id="UP000216498"/>
    </source>
</evidence>
<dbReference type="Pfam" id="PF25164">
    <property type="entry name" value="CoiA_N"/>
    <property type="match status" value="1"/>
</dbReference>
<organism evidence="4 5">
    <name type="scientific">Virgibacillus indicus</name>
    <dbReference type="NCBI Taxonomy" id="2024554"/>
    <lineage>
        <taxon>Bacteria</taxon>
        <taxon>Bacillati</taxon>
        <taxon>Bacillota</taxon>
        <taxon>Bacilli</taxon>
        <taxon>Bacillales</taxon>
        <taxon>Bacillaceae</taxon>
        <taxon>Virgibacillus</taxon>
    </lineage>
</organism>
<dbReference type="InterPro" id="IPR010330">
    <property type="entry name" value="CoiA_nuc"/>
</dbReference>
<keyword evidence="5" id="KW-1185">Reference proteome</keyword>
<feature type="domain" description="Competence protein CoiA nuclease-like" evidence="1">
    <location>
        <begin position="68"/>
        <end position="225"/>
    </location>
</feature>
<dbReference type="InterPro" id="IPR057253">
    <property type="entry name" value="CoiA-like_N"/>
</dbReference>
<protein>
    <recommendedName>
        <fullName evidence="6">Competence protein CoiA</fullName>
    </recommendedName>
</protein>
<dbReference type="OrthoDB" id="3784230at2"/>
<evidence type="ECO:0000259" key="1">
    <source>
        <dbReference type="Pfam" id="PF06054"/>
    </source>
</evidence>
<feature type="domain" description="Competence protein CoiA C-terminal" evidence="3">
    <location>
        <begin position="235"/>
        <end position="377"/>
    </location>
</feature>
<dbReference type="InterPro" id="IPR057252">
    <property type="entry name" value="CoiA_C"/>
</dbReference>
<dbReference type="AlphaFoldDB" id="A0A265NFM2"/>
<comment type="caution">
    <text evidence="4">The sequence shown here is derived from an EMBL/GenBank/DDBJ whole genome shotgun (WGS) entry which is preliminary data.</text>
</comment>
<dbReference type="InterPro" id="IPR021176">
    <property type="entry name" value="Competence-induced_CoiA"/>
</dbReference>
<dbReference type="Proteomes" id="UP000216498">
    <property type="component" value="Unassembled WGS sequence"/>
</dbReference>
<dbReference type="PIRSF" id="PIRSF007487">
    <property type="entry name" value="Competence-induced_CoiA_bac"/>
    <property type="match status" value="1"/>
</dbReference>
<sequence>MLQAKTLEGKLMTLAILTREELKKLKQENKLFFCPTCSQQVIIKAGLQMIPHFAHKSIIDCPSAEGGEGAYHEQGKLLLYQWFRAQGITVQLEAFLPEINQRPDLLLTLNNKRIVVEYQCARIPVELIQQRNEGYKSAGITPIWILGANRLKRQTGNHFKADQFTLQFLHKFSTKYPLILYYFCPETLQFITIQDSYLTKIGQAAGKINAAKLNMIGFTDIFKQQSFDPDEIYQLWKKEKRQFRLKARKHLFGSELAWHQWLYLKGTHLEYLPSIIHLPNASAHWMKTPGWNWQSRLCLDVIDKLSAGSSFSLKTCEYHLRKQIHNPQYFPLILSAENPIENYLRQLCQLGIIEQLSDHTYQKQKNLTFYNSIEEALKGDDQLMNALQNKIEA</sequence>
<dbReference type="RefSeq" id="WP_094884343.1">
    <property type="nucleotide sequence ID" value="NZ_NPMS01000001.1"/>
</dbReference>
<evidence type="ECO:0000259" key="3">
    <source>
        <dbReference type="Pfam" id="PF25166"/>
    </source>
</evidence>
<evidence type="ECO:0000313" key="4">
    <source>
        <dbReference type="EMBL" id="OZU90621.1"/>
    </source>
</evidence>
<dbReference type="Pfam" id="PF06054">
    <property type="entry name" value="CoiA_nuc"/>
    <property type="match status" value="1"/>
</dbReference>
<evidence type="ECO:0000259" key="2">
    <source>
        <dbReference type="Pfam" id="PF25164"/>
    </source>
</evidence>
<dbReference type="Pfam" id="PF25166">
    <property type="entry name" value="CoiA_C"/>
    <property type="match status" value="1"/>
</dbReference>
<reference evidence="4 5" key="1">
    <citation type="submission" date="2017-08" db="EMBL/GenBank/DDBJ databases">
        <title>Virgibacillus indicus sp. nov. and Virgibacillus profoundi sp. nov, two moderately halophilic bacteria isolated from marine sediment by using the Microfluidic Streak Plate.</title>
        <authorList>
            <person name="Xu B."/>
            <person name="Hu B."/>
            <person name="Wang J."/>
            <person name="Zhu Y."/>
            <person name="Huang L."/>
            <person name="Du W."/>
            <person name="Huang Y."/>
        </authorList>
    </citation>
    <scope>NUCLEOTIDE SEQUENCE [LARGE SCALE GENOMIC DNA]</scope>
    <source>
        <strain evidence="4 5">IO3-P2-C2</strain>
    </source>
</reference>
<proteinExistence type="predicted"/>
<dbReference type="EMBL" id="NPMS01000001">
    <property type="protein sequence ID" value="OZU90621.1"/>
    <property type="molecule type" value="Genomic_DNA"/>
</dbReference>
<gene>
    <name evidence="4" type="ORF">CIL03_05645</name>
</gene>